<dbReference type="EMBL" id="JAVFWL010000001">
    <property type="protein sequence ID" value="KAK6727070.1"/>
    <property type="molecule type" value="Genomic_DNA"/>
</dbReference>
<keyword evidence="1" id="KW-0472">Membrane</keyword>
<organism evidence="2 3">
    <name type="scientific">Necator americanus</name>
    <name type="common">Human hookworm</name>
    <dbReference type="NCBI Taxonomy" id="51031"/>
    <lineage>
        <taxon>Eukaryota</taxon>
        <taxon>Metazoa</taxon>
        <taxon>Ecdysozoa</taxon>
        <taxon>Nematoda</taxon>
        <taxon>Chromadorea</taxon>
        <taxon>Rhabditida</taxon>
        <taxon>Rhabditina</taxon>
        <taxon>Rhabditomorpha</taxon>
        <taxon>Strongyloidea</taxon>
        <taxon>Ancylostomatidae</taxon>
        <taxon>Bunostominae</taxon>
        <taxon>Necator</taxon>
    </lineage>
</organism>
<keyword evidence="1" id="KW-1133">Transmembrane helix</keyword>
<keyword evidence="3" id="KW-1185">Reference proteome</keyword>
<reference evidence="2 3" key="1">
    <citation type="submission" date="2023-08" db="EMBL/GenBank/DDBJ databases">
        <title>A Necator americanus chromosomal reference genome.</title>
        <authorList>
            <person name="Ilik V."/>
            <person name="Petrzelkova K.J."/>
            <person name="Pardy F."/>
            <person name="Fuh T."/>
            <person name="Niatou-Singa F.S."/>
            <person name="Gouil Q."/>
            <person name="Baker L."/>
            <person name="Ritchie M.E."/>
            <person name="Jex A.R."/>
            <person name="Gazzola D."/>
            <person name="Li H."/>
            <person name="Toshio Fujiwara R."/>
            <person name="Zhan B."/>
            <person name="Aroian R.V."/>
            <person name="Pafco B."/>
            <person name="Schwarz E.M."/>
        </authorList>
    </citation>
    <scope>NUCLEOTIDE SEQUENCE [LARGE SCALE GENOMIC DNA]</scope>
    <source>
        <strain evidence="2 3">Aroian</strain>
        <tissue evidence="2">Whole animal</tissue>
    </source>
</reference>
<name>A0ABR1BNU7_NECAM</name>
<protein>
    <submittedName>
        <fullName evidence="2">Uncharacterized protein</fullName>
    </submittedName>
</protein>
<evidence type="ECO:0000313" key="2">
    <source>
        <dbReference type="EMBL" id="KAK6727070.1"/>
    </source>
</evidence>
<dbReference type="Proteomes" id="UP001303046">
    <property type="component" value="Unassembled WGS sequence"/>
</dbReference>
<sequence>MDQDYKYNVADSSVRRQGLSFLVALIFGSIFALLNCIFAFYNLFQIALAVVRKLDGMKKKVNLAEKALKERRLPPDLYARLQDTADTQIETQ</sequence>
<comment type="caution">
    <text evidence="2">The sequence shown here is derived from an EMBL/GenBank/DDBJ whole genome shotgun (WGS) entry which is preliminary data.</text>
</comment>
<proteinExistence type="predicted"/>
<accession>A0ABR1BNU7</accession>
<evidence type="ECO:0000256" key="1">
    <source>
        <dbReference type="SAM" id="Phobius"/>
    </source>
</evidence>
<keyword evidence="1" id="KW-0812">Transmembrane</keyword>
<evidence type="ECO:0000313" key="3">
    <source>
        <dbReference type="Proteomes" id="UP001303046"/>
    </source>
</evidence>
<feature type="transmembrane region" description="Helical" evidence="1">
    <location>
        <begin position="20"/>
        <end position="51"/>
    </location>
</feature>
<gene>
    <name evidence="2" type="primary">Necator_chrI.g1144</name>
    <name evidence="2" type="ORF">RB195_005020</name>
</gene>